<keyword evidence="4 10" id="KW-0547">Nucleotide-binding</keyword>
<dbReference type="UniPathway" id="UPA00219"/>
<dbReference type="GO" id="GO:0071555">
    <property type="term" value="P:cell wall organization"/>
    <property type="evidence" value="ECO:0007669"/>
    <property type="project" value="UniProtKB-KW"/>
</dbReference>
<keyword evidence="1 10" id="KW-0963">Cytoplasm</keyword>
<evidence type="ECO:0000256" key="6">
    <source>
        <dbReference type="ARBA" id="ARBA00022960"/>
    </source>
</evidence>
<dbReference type="InterPro" id="IPR005863">
    <property type="entry name" value="UDP-N-AcMur_synth"/>
</dbReference>
<dbReference type="InterPro" id="IPR051046">
    <property type="entry name" value="MurCDEF_CellWall_CoF430Synth"/>
</dbReference>
<evidence type="ECO:0000256" key="8">
    <source>
        <dbReference type="ARBA" id="ARBA00023306"/>
    </source>
</evidence>
<dbReference type="OrthoDB" id="9801978at2"/>
<dbReference type="Gene3D" id="3.40.1390.10">
    <property type="entry name" value="MurE/MurF, N-terminal domain"/>
    <property type="match status" value="1"/>
</dbReference>
<evidence type="ECO:0000259" key="12">
    <source>
        <dbReference type="Pfam" id="PF02875"/>
    </source>
</evidence>
<comment type="pathway">
    <text evidence="10 11">Cell wall biogenesis; peptidoglycan biosynthesis.</text>
</comment>
<evidence type="ECO:0000259" key="13">
    <source>
        <dbReference type="Pfam" id="PF08245"/>
    </source>
</evidence>
<evidence type="ECO:0000256" key="3">
    <source>
        <dbReference type="ARBA" id="ARBA00022618"/>
    </source>
</evidence>
<comment type="caution">
    <text evidence="15">The sequence shown here is derived from an EMBL/GenBank/DDBJ whole genome shotgun (WGS) entry which is preliminary data.</text>
</comment>
<evidence type="ECO:0000313" key="17">
    <source>
        <dbReference type="Proteomes" id="UP000576225"/>
    </source>
</evidence>
<dbReference type="Proteomes" id="UP000245959">
    <property type="component" value="Unassembled WGS sequence"/>
</dbReference>
<dbReference type="InterPro" id="IPR035911">
    <property type="entry name" value="MurE/MurF_N"/>
</dbReference>
<evidence type="ECO:0000256" key="10">
    <source>
        <dbReference type="HAMAP-Rule" id="MF_02019"/>
    </source>
</evidence>
<dbReference type="GO" id="GO:0005737">
    <property type="term" value="C:cytoplasm"/>
    <property type="evidence" value="ECO:0007669"/>
    <property type="project" value="UniProtKB-SubCell"/>
</dbReference>
<feature type="domain" description="Mur ligase central" evidence="13">
    <location>
        <begin position="116"/>
        <end position="308"/>
    </location>
</feature>
<gene>
    <name evidence="10 14" type="primary">murF</name>
    <name evidence="15" type="ORF">C8D82_10257</name>
    <name evidence="14" type="ORF">HF882_13040</name>
</gene>
<dbReference type="Gene3D" id="3.90.190.20">
    <property type="entry name" value="Mur ligase, C-terminal domain"/>
    <property type="match status" value="1"/>
</dbReference>
<feature type="domain" description="Mur ligase C-terminal" evidence="12">
    <location>
        <begin position="333"/>
        <end position="446"/>
    </location>
</feature>
<dbReference type="InterPro" id="IPR013221">
    <property type="entry name" value="Mur_ligase_cen"/>
</dbReference>
<evidence type="ECO:0000256" key="2">
    <source>
        <dbReference type="ARBA" id="ARBA00022598"/>
    </source>
</evidence>
<keyword evidence="5 10" id="KW-0067">ATP-binding</keyword>
<dbReference type="PANTHER" id="PTHR43024:SF1">
    <property type="entry name" value="UDP-N-ACETYLMURAMOYL-TRIPEPTIDE--D-ALANYL-D-ALANINE LIGASE"/>
    <property type="match status" value="1"/>
</dbReference>
<accession>A0A2U1B9Z8</accession>
<evidence type="ECO:0000256" key="1">
    <source>
        <dbReference type="ARBA" id="ARBA00022490"/>
    </source>
</evidence>
<dbReference type="InterPro" id="IPR036565">
    <property type="entry name" value="Mur-like_cat_sf"/>
</dbReference>
<dbReference type="EMBL" id="QEKH01000002">
    <property type="protein sequence ID" value="PVY45486.1"/>
    <property type="molecule type" value="Genomic_DNA"/>
</dbReference>
<dbReference type="Proteomes" id="UP000576225">
    <property type="component" value="Unassembled WGS sequence"/>
</dbReference>
<dbReference type="InterPro" id="IPR004101">
    <property type="entry name" value="Mur_ligase_C"/>
</dbReference>
<keyword evidence="6 10" id="KW-0133">Cell shape</keyword>
<dbReference type="SUPFAM" id="SSF63418">
    <property type="entry name" value="MurE/MurF N-terminal domain"/>
    <property type="match status" value="1"/>
</dbReference>
<evidence type="ECO:0000313" key="16">
    <source>
        <dbReference type="Proteomes" id="UP000245959"/>
    </source>
</evidence>
<dbReference type="SUPFAM" id="SSF53244">
    <property type="entry name" value="MurD-like peptide ligases, peptide-binding domain"/>
    <property type="match status" value="1"/>
</dbReference>
<dbReference type="PANTHER" id="PTHR43024">
    <property type="entry name" value="UDP-N-ACETYLMURAMOYL-TRIPEPTIDE--D-ALANYL-D-ALANINE LIGASE"/>
    <property type="match status" value="1"/>
</dbReference>
<evidence type="ECO:0000256" key="4">
    <source>
        <dbReference type="ARBA" id="ARBA00022741"/>
    </source>
</evidence>
<keyword evidence="9 10" id="KW-0961">Cell wall biogenesis/degradation</keyword>
<evidence type="ECO:0000256" key="7">
    <source>
        <dbReference type="ARBA" id="ARBA00022984"/>
    </source>
</evidence>
<reference evidence="14 17" key="2">
    <citation type="submission" date="2020-04" db="EMBL/GenBank/DDBJ databases">
        <authorList>
            <person name="Hitch T.C.A."/>
            <person name="Wylensek D."/>
            <person name="Clavel T."/>
        </authorList>
    </citation>
    <scope>NUCLEOTIDE SEQUENCE [LARGE SCALE GENOMIC DNA]</scope>
    <source>
        <strain evidence="14 17">COR2-253-APC-1A</strain>
    </source>
</reference>
<dbReference type="NCBIfam" id="TIGR01143">
    <property type="entry name" value="murF"/>
    <property type="match status" value="1"/>
</dbReference>
<keyword evidence="7 10" id="KW-0573">Peptidoglycan synthesis</keyword>
<sequence>MKNPTFTGKELAEATRGSWRDGRLPAEAVAVYTDTRVAGEGRLFLALPGEKFDAHDYLAQAVAAGAGGLCIRRDRAEKLPEPCPVPVLEVDDTLAAYQKIANFHRRRFPELKLVAVTGSVGKTSVKEIVRAILTAASSPEAVLYTEGNTNNQIGVPQNLLRLNSRHRYAVIEMGTNHHGEIEPLSRMAEPLASLVNSIAPCHLEFLGSLEGVAREKSHIFCGLPESGAAVIPADGPAVEVLETAAESYRVFRFGEDVSRCDAAARYLGGTLEGSRFELSFRTGERFTLEWALTGRHQARNAAAAAALAVAIGIPPETIAAGAVHARLPGMRSKVTRLDGVTYVNDAYNANPGSMRAALANLAEFADPARLVLVLGEMRELGGSEAAEHRALVENALQTFPGVRLLTVGRAFGECPGALRFDRSEEVGETLAKLVRDGDLVFAKGSRGIAVELALPEAAR</sequence>
<evidence type="ECO:0000313" key="14">
    <source>
        <dbReference type="EMBL" id="NMD87511.1"/>
    </source>
</evidence>
<proteinExistence type="inferred from homology"/>
<dbReference type="GeneID" id="78293847"/>
<dbReference type="GO" id="GO:0005524">
    <property type="term" value="F:ATP binding"/>
    <property type="evidence" value="ECO:0007669"/>
    <property type="project" value="UniProtKB-UniRule"/>
</dbReference>
<comment type="similarity">
    <text evidence="10">Belongs to the MurCDEF family. MurF subfamily.</text>
</comment>
<dbReference type="GO" id="GO:0008360">
    <property type="term" value="P:regulation of cell shape"/>
    <property type="evidence" value="ECO:0007669"/>
    <property type="project" value="UniProtKB-KW"/>
</dbReference>
<keyword evidence="8 10" id="KW-0131">Cell cycle</keyword>
<dbReference type="SUPFAM" id="SSF53623">
    <property type="entry name" value="MurD-like peptide ligases, catalytic domain"/>
    <property type="match status" value="1"/>
</dbReference>
<keyword evidence="2 10" id="KW-0436">Ligase</keyword>
<comment type="function">
    <text evidence="10 11">Involved in cell wall formation. Catalyzes the final step in the synthesis of UDP-N-acetylmuramoyl-pentapeptide, the precursor of murein.</text>
</comment>
<evidence type="ECO:0000256" key="11">
    <source>
        <dbReference type="RuleBase" id="RU004136"/>
    </source>
</evidence>
<organism evidence="15 16">
    <name type="scientific">Victivallis vadensis</name>
    <dbReference type="NCBI Taxonomy" id="172901"/>
    <lineage>
        <taxon>Bacteria</taxon>
        <taxon>Pseudomonadati</taxon>
        <taxon>Lentisphaerota</taxon>
        <taxon>Lentisphaeria</taxon>
        <taxon>Victivallales</taxon>
        <taxon>Victivallaceae</taxon>
        <taxon>Victivallis</taxon>
    </lineage>
</organism>
<dbReference type="Gene3D" id="3.40.1190.10">
    <property type="entry name" value="Mur-like, catalytic domain"/>
    <property type="match status" value="1"/>
</dbReference>
<keyword evidence="16" id="KW-1185">Reference proteome</keyword>
<keyword evidence="3 10" id="KW-0132">Cell division</keyword>
<comment type="subcellular location">
    <subcellularLocation>
        <location evidence="10 11">Cytoplasm</location>
    </subcellularLocation>
</comment>
<evidence type="ECO:0000313" key="15">
    <source>
        <dbReference type="EMBL" id="PVY45486.1"/>
    </source>
</evidence>
<evidence type="ECO:0000256" key="9">
    <source>
        <dbReference type="ARBA" id="ARBA00023316"/>
    </source>
</evidence>
<dbReference type="GO" id="GO:0009252">
    <property type="term" value="P:peptidoglycan biosynthetic process"/>
    <property type="evidence" value="ECO:0007669"/>
    <property type="project" value="UniProtKB-UniRule"/>
</dbReference>
<protein>
    <recommendedName>
        <fullName evidence="10 11">UDP-N-acetylmuramoyl-tripeptide--D-alanyl-D-alanine ligase</fullName>
        <ecNumber evidence="10 11">6.3.2.10</ecNumber>
    </recommendedName>
    <alternativeName>
        <fullName evidence="10">D-alanyl-D-alanine-adding enzyme</fullName>
    </alternativeName>
</protein>
<dbReference type="EC" id="6.3.2.10" evidence="10 11"/>
<evidence type="ECO:0000256" key="5">
    <source>
        <dbReference type="ARBA" id="ARBA00022840"/>
    </source>
</evidence>
<dbReference type="RefSeq" id="WP_116882516.1">
    <property type="nucleotide sequence ID" value="NZ_CABMMC010000065.1"/>
</dbReference>
<comment type="catalytic activity">
    <reaction evidence="10 11">
        <text>D-alanyl-D-alanine + UDP-N-acetyl-alpha-D-muramoyl-L-alanyl-gamma-D-glutamyl-meso-2,6-diaminopimelate + ATP = UDP-N-acetyl-alpha-D-muramoyl-L-alanyl-gamma-D-glutamyl-meso-2,6-diaminopimeloyl-D-alanyl-D-alanine + ADP + phosphate + H(+)</text>
        <dbReference type="Rhea" id="RHEA:28374"/>
        <dbReference type="ChEBI" id="CHEBI:15378"/>
        <dbReference type="ChEBI" id="CHEBI:30616"/>
        <dbReference type="ChEBI" id="CHEBI:43474"/>
        <dbReference type="ChEBI" id="CHEBI:57822"/>
        <dbReference type="ChEBI" id="CHEBI:61386"/>
        <dbReference type="ChEBI" id="CHEBI:83905"/>
        <dbReference type="ChEBI" id="CHEBI:456216"/>
        <dbReference type="EC" id="6.3.2.10"/>
    </reaction>
</comment>
<reference evidence="15 16" key="1">
    <citation type="submission" date="2018-04" db="EMBL/GenBank/DDBJ databases">
        <title>Genomic Encyclopedia of Type Strains, Phase IV (KMG-IV): sequencing the most valuable type-strain genomes for metagenomic binning, comparative biology and taxonomic classification.</title>
        <authorList>
            <person name="Goeker M."/>
        </authorList>
    </citation>
    <scope>NUCLEOTIDE SEQUENCE [LARGE SCALE GENOMIC DNA]</scope>
    <source>
        <strain evidence="15 16">DSM 14823</strain>
    </source>
</reference>
<dbReference type="EMBL" id="JABAEW010000025">
    <property type="protein sequence ID" value="NMD87511.1"/>
    <property type="molecule type" value="Genomic_DNA"/>
</dbReference>
<dbReference type="GO" id="GO:0051301">
    <property type="term" value="P:cell division"/>
    <property type="evidence" value="ECO:0007669"/>
    <property type="project" value="UniProtKB-KW"/>
</dbReference>
<dbReference type="Pfam" id="PF08245">
    <property type="entry name" value="Mur_ligase_M"/>
    <property type="match status" value="1"/>
</dbReference>
<dbReference type="Pfam" id="PF02875">
    <property type="entry name" value="Mur_ligase_C"/>
    <property type="match status" value="1"/>
</dbReference>
<dbReference type="AlphaFoldDB" id="A0A2U1B9Z8"/>
<dbReference type="InterPro" id="IPR036615">
    <property type="entry name" value="Mur_ligase_C_dom_sf"/>
</dbReference>
<name>A0A2U1B9Z8_9BACT</name>
<feature type="binding site" evidence="10">
    <location>
        <begin position="118"/>
        <end position="124"/>
    </location>
    <ligand>
        <name>ATP</name>
        <dbReference type="ChEBI" id="CHEBI:30616"/>
    </ligand>
</feature>
<dbReference type="HAMAP" id="MF_02019">
    <property type="entry name" value="MurF"/>
    <property type="match status" value="1"/>
</dbReference>
<dbReference type="GO" id="GO:0047480">
    <property type="term" value="F:UDP-N-acetylmuramoyl-tripeptide-D-alanyl-D-alanine ligase activity"/>
    <property type="evidence" value="ECO:0007669"/>
    <property type="project" value="UniProtKB-UniRule"/>
</dbReference>